<dbReference type="AlphaFoldDB" id="A0A645J5J2"/>
<comment type="caution">
    <text evidence="1">The sequence shown here is derived from an EMBL/GenBank/DDBJ whole genome shotgun (WGS) entry which is preliminary data.</text>
</comment>
<reference evidence="1" key="1">
    <citation type="submission" date="2019-08" db="EMBL/GenBank/DDBJ databases">
        <authorList>
            <person name="Kucharzyk K."/>
            <person name="Murdoch R.W."/>
            <person name="Higgins S."/>
            <person name="Loffler F."/>
        </authorList>
    </citation>
    <scope>NUCLEOTIDE SEQUENCE</scope>
</reference>
<dbReference type="EMBL" id="VSSQ01131789">
    <property type="protein sequence ID" value="MPN58716.1"/>
    <property type="molecule type" value="Genomic_DNA"/>
</dbReference>
<organism evidence="1">
    <name type="scientific">bioreactor metagenome</name>
    <dbReference type="NCBI Taxonomy" id="1076179"/>
    <lineage>
        <taxon>unclassified sequences</taxon>
        <taxon>metagenomes</taxon>
        <taxon>ecological metagenomes</taxon>
    </lineage>
</organism>
<accession>A0A645J5J2</accession>
<gene>
    <name evidence="1" type="ORF">SDC9_206428</name>
</gene>
<name>A0A645J5J2_9ZZZZ</name>
<evidence type="ECO:0000313" key="1">
    <source>
        <dbReference type="EMBL" id="MPN58716.1"/>
    </source>
</evidence>
<proteinExistence type="predicted"/>
<sequence length="48" mass="5405">MAVRTADVAYDTIDKIDRNLFERNCDAQAWAKFDKVVGCLADPTTENI</sequence>
<protein>
    <submittedName>
        <fullName evidence="1">Uncharacterized protein</fullName>
    </submittedName>
</protein>